<proteinExistence type="predicted"/>
<dbReference type="AlphaFoldDB" id="A0A8X8KHF8"/>
<evidence type="ECO:0000313" key="1">
    <source>
        <dbReference type="EMBL" id="MCM5671925.1"/>
    </source>
</evidence>
<gene>
    <name evidence="1" type="ORF">J7T32_003975</name>
</gene>
<accession>A0A8X8KHF8</accession>
<name>A0A8X8KHF8_STAHO</name>
<reference evidence="1 2" key="1">
    <citation type="submission" date="2022-06" db="EMBL/GenBank/DDBJ databases">
        <title>Staphylococcus hominis ShoR14 genome sequence.</title>
        <authorList>
            <person name="Yeo C.C."/>
            <person name="Chew C.H."/>
            <person name="Che Hamzah A.M."/>
            <person name="Al-Trad E.I."/>
        </authorList>
    </citation>
    <scope>NUCLEOTIDE SEQUENCE [LARGE SCALE GENOMIC DNA]</scope>
    <source>
        <strain evidence="1 2">ShoR14</strain>
    </source>
</reference>
<organism evidence="1 2">
    <name type="scientific">Staphylococcus hominis</name>
    <dbReference type="NCBI Taxonomy" id="1290"/>
    <lineage>
        <taxon>Bacteria</taxon>
        <taxon>Bacillati</taxon>
        <taxon>Bacillota</taxon>
        <taxon>Bacilli</taxon>
        <taxon>Bacillales</taxon>
        <taxon>Staphylococcaceae</taxon>
        <taxon>Staphylococcus</taxon>
    </lineage>
</organism>
<protein>
    <recommendedName>
        <fullName evidence="3">ParB/Sulfiredoxin domain-containing protein</fullName>
    </recommendedName>
</protein>
<dbReference type="Proteomes" id="UP000665944">
    <property type="component" value="Unassembled WGS sequence"/>
</dbReference>
<dbReference type="SUPFAM" id="SSF110849">
    <property type="entry name" value="ParB/Sulfiredoxin"/>
    <property type="match status" value="1"/>
</dbReference>
<evidence type="ECO:0008006" key="3">
    <source>
        <dbReference type="Google" id="ProtNLM"/>
    </source>
</evidence>
<comment type="caution">
    <text evidence="1">The sequence shown here is derived from an EMBL/GenBank/DDBJ whole genome shotgun (WGS) entry which is preliminary data.</text>
</comment>
<keyword evidence="2" id="KW-1185">Reference proteome</keyword>
<dbReference type="RefSeq" id="WP_017175701.1">
    <property type="nucleotide sequence ID" value="NZ_JAGHKT020000003.1"/>
</dbReference>
<evidence type="ECO:0000313" key="2">
    <source>
        <dbReference type="Proteomes" id="UP000665944"/>
    </source>
</evidence>
<dbReference type="EMBL" id="JAGHKT020000003">
    <property type="protein sequence ID" value="MCM5671925.1"/>
    <property type="molecule type" value="Genomic_DNA"/>
</dbReference>
<sequence>MNKVKVNEIYETTNYDAFKLSKSNRNVAYRKELFEEAKKGFIAPIVVDKNMTVIDGQSRLFHAQKANVPIKYFIDTDISEKDIVRMNTTQKSWSTKDYIESYANEGNEHYEKLLKLVNLNIVGASALAAISMNITMGGSTNKIVKDGHYEYRNKKTMEFLEFYKELVSKTKIPKYNNLIVAIFKLYKIKKIDTSRLINKINQTNLNEHLGVRQNISKYIELLLESYNHRTRTLETTIDYYITRNGEVIINEEMED</sequence>
<dbReference type="InterPro" id="IPR036086">
    <property type="entry name" value="ParB/Sulfiredoxin_sf"/>
</dbReference>